<proteinExistence type="predicted"/>
<dbReference type="SUPFAM" id="SSF53098">
    <property type="entry name" value="Ribonuclease H-like"/>
    <property type="match status" value="1"/>
</dbReference>
<sequence>MGGSGTQDNGVDHVNGEEMDSNSAVAAMKDAIEWNMELLLDFYTSSTKHKPDQIIIFRDGVSESQFNQVLNIELDQIIECNANYRSTEATDGGIQKLNRPYHSTSSIHHQKSEVDALVNSGGTLHDRYALLWNQQMERIGPMNSEIKQQKVVKHRKHARLTKKACPEDSMSMVVESFQNNEHVHLLSPVDVNRSGRLENNAAQYSVDIELSCLVSFLTFRQKKTICKVVQVETGMSTKRPLDDEIVLELDQIEKVSDIEDILGYRSAAEHELQHVAAEGTTLVKEAEDAASNNKAEKRLQADPATWPIMIFRVC</sequence>
<dbReference type="AlphaFoldDB" id="A0AA35UUY9"/>
<reference evidence="2" key="1">
    <citation type="submission" date="2023-04" db="EMBL/GenBank/DDBJ databases">
        <authorList>
            <person name="Vijverberg K."/>
            <person name="Xiong W."/>
            <person name="Schranz E."/>
        </authorList>
    </citation>
    <scope>NUCLEOTIDE SEQUENCE</scope>
</reference>
<evidence type="ECO:0000313" key="2">
    <source>
        <dbReference type="EMBL" id="CAI9264904.1"/>
    </source>
</evidence>
<evidence type="ECO:0000259" key="1">
    <source>
        <dbReference type="PROSITE" id="PS50822"/>
    </source>
</evidence>
<protein>
    <recommendedName>
        <fullName evidence="1">Piwi domain-containing protein</fullName>
    </recommendedName>
</protein>
<dbReference type="InterPro" id="IPR003165">
    <property type="entry name" value="Piwi"/>
</dbReference>
<organism evidence="2 3">
    <name type="scientific">Lactuca saligna</name>
    <name type="common">Willowleaf lettuce</name>
    <dbReference type="NCBI Taxonomy" id="75948"/>
    <lineage>
        <taxon>Eukaryota</taxon>
        <taxon>Viridiplantae</taxon>
        <taxon>Streptophyta</taxon>
        <taxon>Embryophyta</taxon>
        <taxon>Tracheophyta</taxon>
        <taxon>Spermatophyta</taxon>
        <taxon>Magnoliopsida</taxon>
        <taxon>eudicotyledons</taxon>
        <taxon>Gunneridae</taxon>
        <taxon>Pentapetalae</taxon>
        <taxon>asterids</taxon>
        <taxon>campanulids</taxon>
        <taxon>Asterales</taxon>
        <taxon>Asteraceae</taxon>
        <taxon>Cichorioideae</taxon>
        <taxon>Cichorieae</taxon>
        <taxon>Lactucinae</taxon>
        <taxon>Lactuca</taxon>
    </lineage>
</organism>
<keyword evidence="3" id="KW-1185">Reference proteome</keyword>
<dbReference type="InterPro" id="IPR036397">
    <property type="entry name" value="RNaseH_sf"/>
</dbReference>
<dbReference type="EMBL" id="OX465086">
    <property type="protein sequence ID" value="CAI9264904.1"/>
    <property type="molecule type" value="Genomic_DNA"/>
</dbReference>
<dbReference type="Proteomes" id="UP001177003">
    <property type="component" value="Chromosome 0"/>
</dbReference>
<evidence type="ECO:0000313" key="3">
    <source>
        <dbReference type="Proteomes" id="UP001177003"/>
    </source>
</evidence>
<accession>A0AA35UUY9</accession>
<gene>
    <name evidence="2" type="ORF">LSALG_LOCUS5535</name>
</gene>
<feature type="domain" description="Piwi" evidence="1">
    <location>
        <begin position="39"/>
        <end position="79"/>
    </location>
</feature>
<dbReference type="GO" id="GO:0003676">
    <property type="term" value="F:nucleic acid binding"/>
    <property type="evidence" value="ECO:0007669"/>
    <property type="project" value="InterPro"/>
</dbReference>
<dbReference type="Pfam" id="PF02171">
    <property type="entry name" value="Piwi"/>
    <property type="match status" value="1"/>
</dbReference>
<dbReference type="InterPro" id="IPR012337">
    <property type="entry name" value="RNaseH-like_sf"/>
</dbReference>
<dbReference type="PANTHER" id="PTHR22891">
    <property type="entry name" value="EUKARYOTIC TRANSLATION INITIATION FACTOR 2C"/>
    <property type="match status" value="1"/>
</dbReference>
<dbReference type="PROSITE" id="PS50822">
    <property type="entry name" value="PIWI"/>
    <property type="match status" value="1"/>
</dbReference>
<name>A0AA35UUY9_LACSI</name>
<dbReference type="Gene3D" id="3.30.420.10">
    <property type="entry name" value="Ribonuclease H-like superfamily/Ribonuclease H"/>
    <property type="match status" value="1"/>
</dbReference>